<evidence type="ECO:0000256" key="3">
    <source>
        <dbReference type="ARBA" id="ARBA00023121"/>
    </source>
</evidence>
<feature type="domain" description="Bifunctional inhibitor/plant lipid transfer protein/seed storage helical" evidence="5">
    <location>
        <begin position="9"/>
        <end position="93"/>
    </location>
</feature>
<dbReference type="GO" id="GO:0008289">
    <property type="term" value="F:lipid binding"/>
    <property type="evidence" value="ECO:0007669"/>
    <property type="project" value="UniProtKB-KW"/>
</dbReference>
<dbReference type="SMART" id="SM00499">
    <property type="entry name" value="AAI"/>
    <property type="match status" value="1"/>
</dbReference>
<comment type="caution">
    <text evidence="6">The sequence shown here is derived from an EMBL/GenBank/DDBJ whole genome shotgun (WGS) entry which is preliminary data.</text>
</comment>
<dbReference type="CDD" id="cd01960">
    <property type="entry name" value="nsLTP1"/>
    <property type="match status" value="1"/>
</dbReference>
<sequence length="97" mass="10462">RLTEGGVTCQLVVSSLTPCATYLVSGSQVPNRCCKGVKLLYKEASTTKDRQTACQCIEQATKLVPGIKIDNAQDLPGKCDVHIPYKISPTFNCSTVQ</sequence>
<evidence type="ECO:0000256" key="1">
    <source>
        <dbReference type="ARBA" id="ARBA00009748"/>
    </source>
</evidence>
<comment type="function">
    <text evidence="4">Plant non-specific lipid-transfer proteins transfer phospholipids as well as galactolipids across membranes. May play a role in wax or cutin deposition in the cell walls of expanding epidermal cells and certain secretory tissues.</text>
</comment>
<dbReference type="PRINTS" id="PR00382">
    <property type="entry name" value="LIPIDTRNSFER"/>
</dbReference>
<comment type="similarity">
    <text evidence="1 4">Belongs to the plant LTP family.</text>
</comment>
<dbReference type="Gene3D" id="1.10.110.10">
    <property type="entry name" value="Plant lipid-transfer and hydrophobic proteins"/>
    <property type="match status" value="1"/>
</dbReference>
<evidence type="ECO:0000259" key="5">
    <source>
        <dbReference type="SMART" id="SM00499"/>
    </source>
</evidence>
<evidence type="ECO:0000256" key="2">
    <source>
        <dbReference type="ARBA" id="ARBA00022448"/>
    </source>
</evidence>
<dbReference type="PROSITE" id="PS00597">
    <property type="entry name" value="PLANT_LTP"/>
    <property type="match status" value="1"/>
</dbReference>
<dbReference type="EMBL" id="BKCJ010290155">
    <property type="protein sequence ID" value="GEZ52983.1"/>
    <property type="molecule type" value="Genomic_DNA"/>
</dbReference>
<evidence type="ECO:0000313" key="6">
    <source>
        <dbReference type="EMBL" id="GEZ52983.1"/>
    </source>
</evidence>
<feature type="non-terminal residue" evidence="6">
    <location>
        <position position="1"/>
    </location>
</feature>
<proteinExistence type="inferred from homology"/>
<gene>
    <name evidence="6" type="ORF">Tci_524956</name>
</gene>
<dbReference type="PANTHER" id="PTHR33076">
    <property type="entry name" value="NON-SPECIFIC LIPID-TRANSFER PROTEIN 2-RELATED"/>
    <property type="match status" value="1"/>
</dbReference>
<dbReference type="GO" id="GO:0006869">
    <property type="term" value="P:lipid transport"/>
    <property type="evidence" value="ECO:0007669"/>
    <property type="project" value="InterPro"/>
</dbReference>
<dbReference type="SUPFAM" id="SSF47699">
    <property type="entry name" value="Bifunctional inhibitor/lipid-transfer protein/seed storage 2S albumin"/>
    <property type="match status" value="1"/>
</dbReference>
<protein>
    <recommendedName>
        <fullName evidence="4">Non-specific lipid-transfer protein</fullName>
    </recommendedName>
</protein>
<organism evidence="6">
    <name type="scientific">Tanacetum cinerariifolium</name>
    <name type="common">Dalmatian daisy</name>
    <name type="synonym">Chrysanthemum cinerariifolium</name>
    <dbReference type="NCBI Taxonomy" id="118510"/>
    <lineage>
        <taxon>Eukaryota</taxon>
        <taxon>Viridiplantae</taxon>
        <taxon>Streptophyta</taxon>
        <taxon>Embryophyta</taxon>
        <taxon>Tracheophyta</taxon>
        <taxon>Spermatophyta</taxon>
        <taxon>Magnoliopsida</taxon>
        <taxon>eudicotyledons</taxon>
        <taxon>Gunneridae</taxon>
        <taxon>Pentapetalae</taxon>
        <taxon>asterids</taxon>
        <taxon>campanulids</taxon>
        <taxon>Asterales</taxon>
        <taxon>Asteraceae</taxon>
        <taxon>Asteroideae</taxon>
        <taxon>Anthemideae</taxon>
        <taxon>Anthemidinae</taxon>
        <taxon>Tanacetum</taxon>
    </lineage>
</organism>
<keyword evidence="3 4" id="KW-0446">Lipid-binding</keyword>
<keyword evidence="2 4" id="KW-0813">Transport</keyword>
<name>A0A699IE31_TANCI</name>
<evidence type="ECO:0000256" key="4">
    <source>
        <dbReference type="RuleBase" id="RU000628"/>
    </source>
</evidence>
<accession>A0A699IE31</accession>
<reference evidence="6" key="1">
    <citation type="journal article" date="2019" name="Sci. Rep.">
        <title>Draft genome of Tanacetum cinerariifolium, the natural source of mosquito coil.</title>
        <authorList>
            <person name="Yamashiro T."/>
            <person name="Shiraishi A."/>
            <person name="Satake H."/>
            <person name="Nakayama K."/>
        </authorList>
    </citation>
    <scope>NUCLEOTIDE SEQUENCE</scope>
</reference>
<dbReference type="InterPro" id="IPR016140">
    <property type="entry name" value="Bifunc_inhib/LTP/seed_store"/>
</dbReference>
<dbReference type="InterPro" id="IPR036312">
    <property type="entry name" value="Bifun_inhib/LTP/seed_sf"/>
</dbReference>
<dbReference type="Pfam" id="PF00234">
    <property type="entry name" value="Tryp_alpha_amyl"/>
    <property type="match status" value="1"/>
</dbReference>
<dbReference type="InterPro" id="IPR000528">
    <property type="entry name" value="Plant_nsLTP"/>
</dbReference>
<dbReference type="AlphaFoldDB" id="A0A699IE31"/>